<dbReference type="RefSeq" id="WP_136534463.1">
    <property type="nucleotide sequence ID" value="NZ_STGY01000041.1"/>
</dbReference>
<dbReference type="Proteomes" id="UP000308760">
    <property type="component" value="Unassembled WGS sequence"/>
</dbReference>
<gene>
    <name evidence="1" type="ORF">FAB82_10370</name>
</gene>
<dbReference type="AlphaFoldDB" id="A0A4S8QBP0"/>
<evidence type="ECO:0008006" key="3">
    <source>
        <dbReference type="Google" id="ProtNLM"/>
    </source>
</evidence>
<name>A0A4S8QBP0_9ACTN</name>
<protein>
    <recommendedName>
        <fullName evidence="3">PucR family transcriptional regulator</fullName>
    </recommendedName>
</protein>
<comment type="caution">
    <text evidence="1">The sequence shown here is derived from an EMBL/GenBank/DDBJ whole genome shotgun (WGS) entry which is preliminary data.</text>
</comment>
<proteinExistence type="predicted"/>
<organism evidence="1 2">
    <name type="scientific">Glycomyces buryatensis</name>
    <dbReference type="NCBI Taxonomy" id="2570927"/>
    <lineage>
        <taxon>Bacteria</taxon>
        <taxon>Bacillati</taxon>
        <taxon>Actinomycetota</taxon>
        <taxon>Actinomycetes</taxon>
        <taxon>Glycomycetales</taxon>
        <taxon>Glycomycetaceae</taxon>
        <taxon>Glycomyces</taxon>
    </lineage>
</organism>
<sequence length="119" mass="12814">MRELIGKLESSDDPSAAALRVIDHFDRLVEERATAAAVVRAMAALAGCPAGLHDAERGVVRRFDPAGRRLPDTEHVSSARLAVPGRIGTRVWLERPDAAADPLDSLLLERAARTVQALN</sequence>
<evidence type="ECO:0000313" key="1">
    <source>
        <dbReference type="EMBL" id="THV41778.1"/>
    </source>
</evidence>
<dbReference type="EMBL" id="STGY01000041">
    <property type="protein sequence ID" value="THV41778.1"/>
    <property type="molecule type" value="Genomic_DNA"/>
</dbReference>
<dbReference type="OrthoDB" id="5051269at2"/>
<reference evidence="1 2" key="2">
    <citation type="submission" date="2019-05" db="EMBL/GenBank/DDBJ databases">
        <title>Glycomyces buryatensis sp. nov.</title>
        <authorList>
            <person name="Nikitina E."/>
        </authorList>
    </citation>
    <scope>NUCLEOTIDE SEQUENCE [LARGE SCALE GENOMIC DNA]</scope>
    <source>
        <strain evidence="1 2">18</strain>
    </source>
</reference>
<keyword evidence="2" id="KW-1185">Reference proteome</keyword>
<reference evidence="2" key="1">
    <citation type="submission" date="2019-04" db="EMBL/GenBank/DDBJ databases">
        <title>Nocardioides xinjiangensis sp. nov.</title>
        <authorList>
            <person name="Liu S."/>
        </authorList>
    </citation>
    <scope>NUCLEOTIDE SEQUENCE [LARGE SCALE GENOMIC DNA]</scope>
    <source>
        <strain evidence="2">18</strain>
    </source>
</reference>
<accession>A0A4S8QBP0</accession>
<evidence type="ECO:0000313" key="2">
    <source>
        <dbReference type="Proteomes" id="UP000308760"/>
    </source>
</evidence>